<dbReference type="Pfam" id="PF07690">
    <property type="entry name" value="MFS_1"/>
    <property type="match status" value="1"/>
</dbReference>
<accession>A0A1B3ZA77</accession>
<sequence length="435" mass="45542">MTGDPSSSTGPHGRPQPWQLFSSRQRWTMLAVLFLVSTVSNIDRQIMTVAIEPIKAEFHATDTQMGLLTGAAFALFYATLGLPIARLADRGNRKLIIAISITFWSLMTAICGAVQTFAQMFFARLAVGGGEAGALPTSQSLIADYFPPESRGKAIGIFAMAGVAGYAAALIGGAQIASRFGWRAMFVTFGLSSLLIAVIVSRSLREPRTMVPRTTDRAVGERTDPSIRALAHKPSFLWQIAGGGFYGIVSYGALIFVVSHLVRSFGLPLAQAGTVYGSISTVTAIVGALAGGYLTDRLGRRSPAAVPMLTGLLMIAALPAYVLALLTHDFMIFAITALIGGCLIFCAGPSLFAGIHMVCGSRRRATAIALLYLVMNSVGLGGGPALTGVLSDAFGAHQGSAMGLRIAMLIAFAALLPGGACFIIASRTMTADVEA</sequence>
<evidence type="ECO:0000256" key="2">
    <source>
        <dbReference type="ARBA" id="ARBA00022448"/>
    </source>
</evidence>
<dbReference type="CDD" id="cd17328">
    <property type="entry name" value="MFS_spinster_like"/>
    <property type="match status" value="1"/>
</dbReference>
<feature type="transmembrane region" description="Helical" evidence="6">
    <location>
        <begin position="306"/>
        <end position="324"/>
    </location>
</feature>
<protein>
    <recommendedName>
        <fullName evidence="7">Major facilitator superfamily (MFS) profile domain-containing protein</fullName>
    </recommendedName>
</protein>
<evidence type="ECO:0000259" key="7">
    <source>
        <dbReference type="PROSITE" id="PS50850"/>
    </source>
</evidence>
<feature type="transmembrane region" description="Helical" evidence="6">
    <location>
        <begin position="95"/>
        <end position="115"/>
    </location>
</feature>
<keyword evidence="3 6" id="KW-0812">Transmembrane</keyword>
<feature type="transmembrane region" description="Helical" evidence="6">
    <location>
        <begin position="67"/>
        <end position="88"/>
    </location>
</feature>
<feature type="transmembrane region" description="Helical" evidence="6">
    <location>
        <begin position="180"/>
        <end position="200"/>
    </location>
</feature>
<dbReference type="OrthoDB" id="7442224at2"/>
<dbReference type="GO" id="GO:0022857">
    <property type="term" value="F:transmembrane transporter activity"/>
    <property type="evidence" value="ECO:0007669"/>
    <property type="project" value="InterPro"/>
</dbReference>
<feature type="transmembrane region" description="Helical" evidence="6">
    <location>
        <begin position="121"/>
        <end position="142"/>
    </location>
</feature>
<evidence type="ECO:0000256" key="1">
    <source>
        <dbReference type="ARBA" id="ARBA00004141"/>
    </source>
</evidence>
<keyword evidence="4 6" id="KW-1133">Transmembrane helix</keyword>
<dbReference type="STRING" id="1560345.AWL63_10450"/>
<feature type="transmembrane region" description="Helical" evidence="6">
    <location>
        <begin position="330"/>
        <end position="355"/>
    </location>
</feature>
<feature type="domain" description="Major facilitator superfamily (MFS) profile" evidence="7">
    <location>
        <begin position="29"/>
        <end position="429"/>
    </location>
</feature>
<dbReference type="PANTHER" id="PTHR23505:SF79">
    <property type="entry name" value="PROTEIN SPINSTER"/>
    <property type="match status" value="1"/>
</dbReference>
<dbReference type="GO" id="GO:0016020">
    <property type="term" value="C:membrane"/>
    <property type="evidence" value="ECO:0007669"/>
    <property type="project" value="UniProtKB-SubCell"/>
</dbReference>
<keyword evidence="5 6" id="KW-0472">Membrane</keyword>
<evidence type="ECO:0000313" key="8">
    <source>
        <dbReference type="EMBL" id="AOH84328.1"/>
    </source>
</evidence>
<dbReference type="InterPro" id="IPR044770">
    <property type="entry name" value="MFS_spinster-like"/>
</dbReference>
<dbReference type="Proteomes" id="UP000094256">
    <property type="component" value="Chromosome"/>
</dbReference>
<dbReference type="InterPro" id="IPR020846">
    <property type="entry name" value="MFS_dom"/>
</dbReference>
<evidence type="ECO:0000256" key="3">
    <source>
        <dbReference type="ARBA" id="ARBA00022692"/>
    </source>
</evidence>
<dbReference type="PROSITE" id="PS50850">
    <property type="entry name" value="MFS"/>
    <property type="match status" value="1"/>
</dbReference>
<reference evidence="8 9" key="1">
    <citation type="submission" date="2016-01" db="EMBL/GenBank/DDBJ databases">
        <title>Complete genome and mega plasmid sequence of Sphingomonas panacis DCY99 elicits systemic resistance in rice to Xanthomonas oryzae.</title>
        <authorList>
            <person name="Kim Y.J."/>
            <person name="Yang D.C."/>
            <person name="Sing P."/>
        </authorList>
    </citation>
    <scope>NUCLEOTIDE SEQUENCE [LARGE SCALE GENOMIC DNA]</scope>
    <source>
        <strain evidence="8 9">DCY99</strain>
    </source>
</reference>
<keyword evidence="2" id="KW-0813">Transport</keyword>
<proteinExistence type="predicted"/>
<comment type="subcellular location">
    <subcellularLocation>
        <location evidence="1">Membrane</location>
        <topology evidence="1">Multi-pass membrane protein</topology>
    </subcellularLocation>
</comment>
<feature type="transmembrane region" description="Helical" evidence="6">
    <location>
        <begin position="274"/>
        <end position="294"/>
    </location>
</feature>
<feature type="transmembrane region" description="Helical" evidence="6">
    <location>
        <begin position="367"/>
        <end position="386"/>
    </location>
</feature>
<dbReference type="Gene3D" id="1.20.1250.20">
    <property type="entry name" value="MFS general substrate transporter like domains"/>
    <property type="match status" value="1"/>
</dbReference>
<organism evidence="8 9">
    <name type="scientific">Sphingomonas panacis</name>
    <dbReference type="NCBI Taxonomy" id="1560345"/>
    <lineage>
        <taxon>Bacteria</taxon>
        <taxon>Pseudomonadati</taxon>
        <taxon>Pseudomonadota</taxon>
        <taxon>Alphaproteobacteria</taxon>
        <taxon>Sphingomonadales</taxon>
        <taxon>Sphingomonadaceae</taxon>
        <taxon>Sphingomonas</taxon>
    </lineage>
</organism>
<evidence type="ECO:0000256" key="5">
    <source>
        <dbReference type="ARBA" id="ARBA00023136"/>
    </source>
</evidence>
<evidence type="ECO:0000313" key="9">
    <source>
        <dbReference type="Proteomes" id="UP000094256"/>
    </source>
</evidence>
<evidence type="ECO:0000256" key="6">
    <source>
        <dbReference type="SAM" id="Phobius"/>
    </source>
</evidence>
<feature type="transmembrane region" description="Helical" evidence="6">
    <location>
        <begin position="154"/>
        <end position="174"/>
    </location>
</feature>
<name>A0A1B3ZA77_9SPHN</name>
<feature type="transmembrane region" description="Helical" evidence="6">
    <location>
        <begin position="236"/>
        <end position="262"/>
    </location>
</feature>
<dbReference type="InterPro" id="IPR036259">
    <property type="entry name" value="MFS_trans_sf"/>
</dbReference>
<feature type="transmembrane region" description="Helical" evidence="6">
    <location>
        <begin position="406"/>
        <end position="425"/>
    </location>
</feature>
<dbReference type="PANTHER" id="PTHR23505">
    <property type="entry name" value="SPINSTER"/>
    <property type="match status" value="1"/>
</dbReference>
<gene>
    <name evidence="8" type="ORF">AWL63_10450</name>
</gene>
<dbReference type="InterPro" id="IPR011701">
    <property type="entry name" value="MFS"/>
</dbReference>
<dbReference type="SUPFAM" id="SSF103473">
    <property type="entry name" value="MFS general substrate transporter"/>
    <property type="match status" value="1"/>
</dbReference>
<dbReference type="AlphaFoldDB" id="A0A1B3ZA77"/>
<evidence type="ECO:0000256" key="4">
    <source>
        <dbReference type="ARBA" id="ARBA00022989"/>
    </source>
</evidence>
<keyword evidence="9" id="KW-1185">Reference proteome</keyword>
<dbReference type="EMBL" id="CP014168">
    <property type="protein sequence ID" value="AOH84328.1"/>
    <property type="molecule type" value="Genomic_DNA"/>
</dbReference>
<dbReference type="KEGG" id="span:AWL63_10450"/>